<dbReference type="RefSeq" id="WP_126725679.1">
    <property type="nucleotide sequence ID" value="NZ_RYZH01000021.1"/>
</dbReference>
<name>A0A432MJA8_9BACT</name>
<evidence type="ECO:0000256" key="2">
    <source>
        <dbReference type="ARBA" id="ARBA00022691"/>
    </source>
</evidence>
<dbReference type="InterPro" id="IPR007197">
    <property type="entry name" value="rSAM"/>
</dbReference>
<dbReference type="SUPFAM" id="SSF102114">
    <property type="entry name" value="Radical SAM enzymes"/>
    <property type="match status" value="1"/>
</dbReference>
<dbReference type="InterPro" id="IPR034530">
    <property type="entry name" value="HpnP-like"/>
</dbReference>
<evidence type="ECO:0000313" key="8">
    <source>
        <dbReference type="EMBL" id="RUL87463.1"/>
    </source>
</evidence>
<keyword evidence="5" id="KW-0411">Iron-sulfur</keyword>
<feature type="transmembrane region" description="Helical" evidence="6">
    <location>
        <begin position="444"/>
        <end position="465"/>
    </location>
</feature>
<keyword evidence="6" id="KW-0472">Membrane</keyword>
<reference evidence="8 9" key="1">
    <citation type="submission" date="2018-12" db="EMBL/GenBank/DDBJ databases">
        <authorList>
            <person name="Toschakov S.V."/>
        </authorList>
    </citation>
    <scope>NUCLEOTIDE SEQUENCE [LARGE SCALE GENOMIC DNA]</scope>
    <source>
        <strain evidence="8 9">GM2012</strain>
    </source>
</reference>
<keyword evidence="3" id="KW-0479">Metal-binding</keyword>
<dbReference type="Pfam" id="PF04055">
    <property type="entry name" value="Radical_SAM"/>
    <property type="match status" value="1"/>
</dbReference>
<reference evidence="8 9" key="2">
    <citation type="submission" date="2019-01" db="EMBL/GenBank/DDBJ databases">
        <title>Tautonia sociabilis, a novel thermotolerant planctomycete of Isosphaeraceae family, isolated from a 4000 m deep subterranean habitat.</title>
        <authorList>
            <person name="Kovaleva O.L."/>
            <person name="Elcheninov A.G."/>
            <person name="Van Heerden E."/>
            <person name="Toshchakov S.V."/>
            <person name="Novikov A."/>
            <person name="Bonch-Osmolovskaya E.A."/>
            <person name="Kublanov I.V."/>
        </authorList>
    </citation>
    <scope>NUCLEOTIDE SEQUENCE [LARGE SCALE GENOMIC DNA]</scope>
    <source>
        <strain evidence="8 9">GM2012</strain>
    </source>
</reference>
<accession>A0A432MJA8</accession>
<dbReference type="SFLD" id="SFLDG01123">
    <property type="entry name" value="methyltransferase_(Class_B)"/>
    <property type="match status" value="1"/>
</dbReference>
<evidence type="ECO:0000256" key="6">
    <source>
        <dbReference type="SAM" id="Phobius"/>
    </source>
</evidence>
<proteinExistence type="predicted"/>
<dbReference type="GO" id="GO:0005829">
    <property type="term" value="C:cytosol"/>
    <property type="evidence" value="ECO:0007669"/>
    <property type="project" value="TreeGrafter"/>
</dbReference>
<dbReference type="InterPro" id="IPR006638">
    <property type="entry name" value="Elp3/MiaA/NifB-like_rSAM"/>
</dbReference>
<dbReference type="InterPro" id="IPR023404">
    <property type="entry name" value="rSAM_horseshoe"/>
</dbReference>
<dbReference type="OrthoDB" id="9806827at2"/>
<dbReference type="InterPro" id="IPR034466">
    <property type="entry name" value="Methyltransferase_Class_B"/>
</dbReference>
<dbReference type="GO" id="GO:0051536">
    <property type="term" value="F:iron-sulfur cluster binding"/>
    <property type="evidence" value="ECO:0007669"/>
    <property type="project" value="UniProtKB-KW"/>
</dbReference>
<keyword evidence="4" id="KW-0408">Iron</keyword>
<keyword evidence="9" id="KW-1185">Reference proteome</keyword>
<dbReference type="Proteomes" id="UP000280296">
    <property type="component" value="Unassembled WGS sequence"/>
</dbReference>
<organism evidence="8 9">
    <name type="scientific">Tautonia sociabilis</name>
    <dbReference type="NCBI Taxonomy" id="2080755"/>
    <lineage>
        <taxon>Bacteria</taxon>
        <taxon>Pseudomonadati</taxon>
        <taxon>Planctomycetota</taxon>
        <taxon>Planctomycetia</taxon>
        <taxon>Isosphaerales</taxon>
        <taxon>Isosphaeraceae</taxon>
        <taxon>Tautonia</taxon>
    </lineage>
</organism>
<dbReference type="GO" id="GO:0046872">
    <property type="term" value="F:metal ion binding"/>
    <property type="evidence" value="ECO:0007669"/>
    <property type="project" value="UniProtKB-KW"/>
</dbReference>
<dbReference type="Gene3D" id="3.40.50.280">
    <property type="entry name" value="Cobalamin-binding domain"/>
    <property type="match status" value="1"/>
</dbReference>
<evidence type="ECO:0000259" key="7">
    <source>
        <dbReference type="PROSITE" id="PS51918"/>
    </source>
</evidence>
<comment type="caution">
    <text evidence="8">The sequence shown here is derived from an EMBL/GenBank/DDBJ whole genome shotgun (WGS) entry which is preliminary data.</text>
</comment>
<protein>
    <submittedName>
        <fullName evidence="8">DUF4070 domain-containing protein</fullName>
    </submittedName>
</protein>
<evidence type="ECO:0000256" key="3">
    <source>
        <dbReference type="ARBA" id="ARBA00022723"/>
    </source>
</evidence>
<dbReference type="GO" id="GO:0003824">
    <property type="term" value="F:catalytic activity"/>
    <property type="evidence" value="ECO:0007669"/>
    <property type="project" value="InterPro"/>
</dbReference>
<dbReference type="Pfam" id="PF13282">
    <property type="entry name" value="DUF4070"/>
    <property type="match status" value="1"/>
</dbReference>
<evidence type="ECO:0000256" key="1">
    <source>
        <dbReference type="ARBA" id="ARBA00001966"/>
    </source>
</evidence>
<dbReference type="PANTHER" id="PTHR43409:SF3">
    <property type="entry name" value="HYPOTHETICAL METHYLTRANSFERASE"/>
    <property type="match status" value="1"/>
</dbReference>
<dbReference type="EMBL" id="RYZH01000021">
    <property type="protein sequence ID" value="RUL87463.1"/>
    <property type="molecule type" value="Genomic_DNA"/>
</dbReference>
<dbReference type="Gene3D" id="3.80.30.20">
    <property type="entry name" value="tm_1862 like domain"/>
    <property type="match status" value="1"/>
</dbReference>
<dbReference type="InterPro" id="IPR058240">
    <property type="entry name" value="rSAM_sf"/>
</dbReference>
<evidence type="ECO:0000256" key="4">
    <source>
        <dbReference type="ARBA" id="ARBA00023004"/>
    </source>
</evidence>
<dbReference type="SFLD" id="SFLDF00303">
    <property type="entry name" value="hopanoid_C2-methyltransferase"/>
    <property type="match status" value="1"/>
</dbReference>
<dbReference type="AlphaFoldDB" id="A0A432MJA8"/>
<keyword evidence="6" id="KW-0812">Transmembrane</keyword>
<evidence type="ECO:0000313" key="9">
    <source>
        <dbReference type="Proteomes" id="UP000280296"/>
    </source>
</evidence>
<dbReference type="CDD" id="cd01335">
    <property type="entry name" value="Radical_SAM"/>
    <property type="match status" value="1"/>
</dbReference>
<comment type="cofactor">
    <cofactor evidence="1">
        <name>[4Fe-4S] cluster</name>
        <dbReference type="ChEBI" id="CHEBI:49883"/>
    </cofactor>
</comment>
<sequence>MARICLINPRFPTSFWGLNHGLPLLGKKCNMPVLALPTIAGLTPSEHEVAILDENIEDLDFDALAGFDIVGVTGMTVQRDRMIEILQELKDRGHFTVVGGPWITVAEGWDRFEGLVDVAFIGEAEQTWPKFLEDWQRGEHSPRYEQADKTDMTTVPMPRYDLVKFQEYAMGCVQTSRGCPFQCEFCDIIVIFGRRPRIKTPEQVVAEVDYQHRQGARMIFLVDDNFIGNKKAAKEILRALIDWQRRNGYPVVFGTEASLNLAEDDELLDLMAQASMNTVFIGIESPDEDALMETKKIQNVKKGFTMLDRVHTIQEAGIEVYAGMIVGFDSDDLGVFDRQFDFLTAARIPTVMAGMLSAIPSTPLYDRLLAEGRLDNAAADDPAIATNVIPLQMSVHEMRDGWLDLMDRLYDPEEYFRRFDALFADHAIPLGAAKMAWMRRHRPVSYVLQHIGIVLAALTVLARIWRDPRTKPFRPVYARTLRKLLLKRRPLRFLFTFATRCVMHTHFAVMTQQMVRGESRLVNT</sequence>
<evidence type="ECO:0000256" key="5">
    <source>
        <dbReference type="ARBA" id="ARBA00023014"/>
    </source>
</evidence>
<dbReference type="PANTHER" id="PTHR43409">
    <property type="entry name" value="ANAEROBIC MAGNESIUM-PROTOPORPHYRIN IX MONOMETHYL ESTER CYCLASE-RELATED"/>
    <property type="match status" value="1"/>
</dbReference>
<keyword evidence="2" id="KW-0949">S-adenosyl-L-methionine</keyword>
<dbReference type="SFLD" id="SFLDG01082">
    <property type="entry name" value="B12-binding_domain_containing"/>
    <property type="match status" value="1"/>
</dbReference>
<gene>
    <name evidence="8" type="ORF">TsocGM_12345</name>
</gene>
<dbReference type="InterPro" id="IPR051198">
    <property type="entry name" value="BchE-like"/>
</dbReference>
<keyword evidence="6" id="KW-1133">Transmembrane helix</keyword>
<feature type="domain" description="Radical SAM core" evidence="7">
    <location>
        <begin position="165"/>
        <end position="404"/>
    </location>
</feature>
<dbReference type="PROSITE" id="PS51918">
    <property type="entry name" value="RADICAL_SAM"/>
    <property type="match status" value="1"/>
</dbReference>
<dbReference type="SMART" id="SM00729">
    <property type="entry name" value="Elp3"/>
    <property type="match status" value="1"/>
</dbReference>
<dbReference type="InterPro" id="IPR025274">
    <property type="entry name" value="DUF4070"/>
</dbReference>
<dbReference type="SFLD" id="SFLDS00029">
    <property type="entry name" value="Radical_SAM"/>
    <property type="match status" value="1"/>
</dbReference>